<feature type="compositionally biased region" description="Polar residues" evidence="1">
    <location>
        <begin position="1"/>
        <end position="15"/>
    </location>
</feature>
<organism evidence="2 3">
    <name type="scientific">Talaromyces marneffei (strain ATCC 18224 / CBS 334.59 / QM 7333)</name>
    <name type="common">Penicillium marneffei</name>
    <dbReference type="NCBI Taxonomy" id="441960"/>
    <lineage>
        <taxon>Eukaryota</taxon>
        <taxon>Fungi</taxon>
        <taxon>Dikarya</taxon>
        <taxon>Ascomycota</taxon>
        <taxon>Pezizomycotina</taxon>
        <taxon>Eurotiomycetes</taxon>
        <taxon>Eurotiomycetidae</taxon>
        <taxon>Eurotiales</taxon>
        <taxon>Trichocomaceae</taxon>
        <taxon>Talaromyces</taxon>
        <taxon>Talaromyces sect. Talaromyces</taxon>
    </lineage>
</organism>
<accession>B6QFM0</accession>
<feature type="compositionally biased region" description="Basic and acidic residues" evidence="1">
    <location>
        <begin position="260"/>
        <end position="287"/>
    </location>
</feature>
<keyword evidence="3" id="KW-1185">Reference proteome</keyword>
<feature type="region of interest" description="Disordered" evidence="1">
    <location>
        <begin position="66"/>
        <end position="93"/>
    </location>
</feature>
<dbReference type="STRING" id="441960.B6QFM0"/>
<dbReference type="VEuPathDB" id="FungiDB:PMAA_082610"/>
<proteinExistence type="predicted"/>
<dbReference type="AlphaFoldDB" id="B6QFM0"/>
<feature type="compositionally biased region" description="Basic and acidic residues" evidence="1">
    <location>
        <begin position="425"/>
        <end position="439"/>
    </location>
</feature>
<protein>
    <submittedName>
        <fullName evidence="2">Uncharacterized protein</fullName>
    </submittedName>
</protein>
<evidence type="ECO:0000313" key="2">
    <source>
        <dbReference type="EMBL" id="EEA24255.1"/>
    </source>
</evidence>
<reference evidence="3" key="1">
    <citation type="journal article" date="2015" name="Genome Announc.">
        <title>Genome sequence of the AIDS-associated pathogen Penicillium marneffei (ATCC18224) and its near taxonomic relative Talaromyces stipitatus (ATCC10500).</title>
        <authorList>
            <person name="Nierman W.C."/>
            <person name="Fedorova-Abrams N.D."/>
            <person name="Andrianopoulos A."/>
        </authorList>
    </citation>
    <scope>NUCLEOTIDE SEQUENCE [LARGE SCALE GENOMIC DNA]</scope>
    <source>
        <strain evidence="3">ATCC 18224 / CBS 334.59 / QM 7333</strain>
    </source>
</reference>
<evidence type="ECO:0000256" key="1">
    <source>
        <dbReference type="SAM" id="MobiDB-lite"/>
    </source>
</evidence>
<feature type="region of interest" description="Disordered" evidence="1">
    <location>
        <begin position="1"/>
        <end position="33"/>
    </location>
</feature>
<name>B6QFM0_TALMQ</name>
<feature type="compositionally biased region" description="Polar residues" evidence="1">
    <location>
        <begin position="362"/>
        <end position="371"/>
    </location>
</feature>
<dbReference type="OrthoDB" id="4586300at2759"/>
<dbReference type="EMBL" id="DS995901">
    <property type="protein sequence ID" value="EEA24255.1"/>
    <property type="molecule type" value="Genomic_DNA"/>
</dbReference>
<sequence length="449" mass="51950">MANSGTGRSSDTTAETLDKTVTPPDNKHDSENPFIAFRRYADEQISSMLQAVMGLPSTSVPPFSDKWPYFQNKDNNGRDADRESDYRTDDHRPSRRWGFHRDEDFFDRWHNHRHFSDRGFHSLFDGFPMSLGSFLFPESMLSNGDAQTWPLAYLIFSPYSPLYLERSQGHGRRHEGAFSSLFSLRKSEELDPNEPRWRDAFEDLLRVTNGQEMLDRNTESERSRQSADRWLKGLVQRGSLGNNWRLLGSEDSQRGIALERFQEPDHDRRGQDPPRQLEDSHNERTESNDAGTELDLYERFLDDIVNAHERYSRAFADSPLMRLLDEERKRHVQQDRSFKGSEDAVLQSKDWLEYTSDGNKSLLASQTTTDDNPTEESRIVSTMTRSVRRTLADGSISTKTVKTKRFADGREESDESVEVTPPPPSEKHTEQNRDSDNGKDSYGGWFWTR</sequence>
<gene>
    <name evidence="2" type="ORF">PMAA_082610</name>
</gene>
<dbReference type="HOGENOM" id="CLU_044882_0_0_1"/>
<feature type="compositionally biased region" description="Basic and acidic residues" evidence="1">
    <location>
        <begin position="75"/>
        <end position="92"/>
    </location>
</feature>
<feature type="region of interest" description="Disordered" evidence="1">
    <location>
        <begin position="260"/>
        <end position="291"/>
    </location>
</feature>
<feature type="region of interest" description="Disordered" evidence="1">
    <location>
        <begin position="362"/>
        <end position="449"/>
    </location>
</feature>
<dbReference type="Proteomes" id="UP000001294">
    <property type="component" value="Unassembled WGS sequence"/>
</dbReference>
<dbReference type="PhylomeDB" id="B6QFM0"/>
<evidence type="ECO:0000313" key="3">
    <source>
        <dbReference type="Proteomes" id="UP000001294"/>
    </source>
</evidence>